<dbReference type="AlphaFoldDB" id="A0A1M6PV58"/>
<accession>A0A1M6PV58</accession>
<dbReference type="RefSeq" id="WP_073301762.1">
    <property type="nucleotide sequence ID" value="NZ_FRAW01000001.1"/>
</dbReference>
<dbReference type="Pfam" id="PF20230">
    <property type="entry name" value="DUF6588"/>
    <property type="match status" value="1"/>
</dbReference>
<feature type="chain" id="PRO_5012725916" description="MetA-pathway of phenol degradation" evidence="1">
    <location>
        <begin position="19"/>
        <end position="330"/>
    </location>
</feature>
<keyword evidence="1" id="KW-0732">Signal</keyword>
<proteinExistence type="predicted"/>
<organism evidence="2 3">
    <name type="scientific">Fibrobacter intestinalis</name>
    <dbReference type="NCBI Taxonomy" id="28122"/>
    <lineage>
        <taxon>Bacteria</taxon>
        <taxon>Pseudomonadati</taxon>
        <taxon>Fibrobacterota</taxon>
        <taxon>Fibrobacteria</taxon>
        <taxon>Fibrobacterales</taxon>
        <taxon>Fibrobacteraceae</taxon>
        <taxon>Fibrobacter</taxon>
    </lineage>
</organism>
<evidence type="ECO:0000313" key="3">
    <source>
        <dbReference type="Proteomes" id="UP000184275"/>
    </source>
</evidence>
<keyword evidence="3" id="KW-1185">Reference proteome</keyword>
<dbReference type="InterPro" id="IPR046495">
    <property type="entry name" value="DUF6588"/>
</dbReference>
<evidence type="ECO:0008006" key="4">
    <source>
        <dbReference type="Google" id="ProtNLM"/>
    </source>
</evidence>
<sequence>MKKAFCISIFCSAISLFAAEWASDYQSMSAFQKSNGRTGYVKPIATYVGTVLNGNWISSASVSRGLSFEGGLPFQIALIESGDRNYHSSSLGNIPTIFGGKAEGGLGGNEDLHGLSIFTLPYLQIGASFFYTRIALRGMYFPSVSELKGYNLLSFGIQHSFGHFFIEKLPPAFQNFDVSLFFGYNSAYIGYAPDKWKGQLDLDFGTTYTAVVFGYKPFKMMEVMLSLGYQTVSMEAGGSMDAYTKDGIYQGKINPDVDLDGRGGFRMGIELSFAFGDAYHPVVGYNVGANHSLNANVLYFKQDLNIGNSSAKKELNAEEKTGEVAAENKP</sequence>
<dbReference type="Proteomes" id="UP000184275">
    <property type="component" value="Unassembled WGS sequence"/>
</dbReference>
<gene>
    <name evidence="2" type="ORF">SAMN05720469_101133</name>
</gene>
<dbReference type="EMBL" id="FRAW01000001">
    <property type="protein sequence ID" value="SHK11845.1"/>
    <property type="molecule type" value="Genomic_DNA"/>
</dbReference>
<evidence type="ECO:0000313" key="2">
    <source>
        <dbReference type="EMBL" id="SHK11845.1"/>
    </source>
</evidence>
<protein>
    <recommendedName>
        <fullName evidence="4">MetA-pathway of phenol degradation</fullName>
    </recommendedName>
</protein>
<feature type="signal peptide" evidence="1">
    <location>
        <begin position="1"/>
        <end position="18"/>
    </location>
</feature>
<reference evidence="3" key="1">
    <citation type="submission" date="2016-11" db="EMBL/GenBank/DDBJ databases">
        <authorList>
            <person name="Varghese N."/>
            <person name="Submissions S."/>
        </authorList>
    </citation>
    <scope>NUCLEOTIDE SEQUENCE [LARGE SCALE GENOMIC DNA]</scope>
    <source>
        <strain evidence="3">UWOS</strain>
    </source>
</reference>
<evidence type="ECO:0000256" key="1">
    <source>
        <dbReference type="SAM" id="SignalP"/>
    </source>
</evidence>
<name>A0A1M6PV58_9BACT</name>